<reference evidence="2 3" key="1">
    <citation type="journal article" date="2024" name="J. Plant Pathol.">
        <title>Sequence and assembly of the genome of Seiridium unicorne, isolate CBS 538.82, causal agent of cypress canker disease.</title>
        <authorList>
            <person name="Scali E."/>
            <person name="Rocca G.D."/>
            <person name="Danti R."/>
            <person name="Garbelotto M."/>
            <person name="Barberini S."/>
            <person name="Baroncelli R."/>
            <person name="Emiliani G."/>
        </authorList>
    </citation>
    <scope>NUCLEOTIDE SEQUENCE [LARGE SCALE GENOMIC DNA]</scope>
    <source>
        <strain evidence="2 3">BM-138-508</strain>
    </source>
</reference>
<dbReference type="EMBL" id="JARVKF010000449">
    <property type="protein sequence ID" value="KAK9412808.1"/>
    <property type="molecule type" value="Genomic_DNA"/>
</dbReference>
<evidence type="ECO:0000256" key="1">
    <source>
        <dbReference type="SAM" id="MobiDB-lite"/>
    </source>
</evidence>
<feature type="compositionally biased region" description="Polar residues" evidence="1">
    <location>
        <begin position="339"/>
        <end position="350"/>
    </location>
</feature>
<comment type="caution">
    <text evidence="2">The sequence shown here is derived from an EMBL/GenBank/DDBJ whole genome shotgun (WGS) entry which is preliminary data.</text>
</comment>
<feature type="region of interest" description="Disordered" evidence="1">
    <location>
        <begin position="217"/>
        <end position="239"/>
    </location>
</feature>
<feature type="region of interest" description="Disordered" evidence="1">
    <location>
        <begin position="184"/>
        <end position="203"/>
    </location>
</feature>
<feature type="compositionally biased region" description="Polar residues" evidence="1">
    <location>
        <begin position="281"/>
        <end position="302"/>
    </location>
</feature>
<evidence type="ECO:0000313" key="3">
    <source>
        <dbReference type="Proteomes" id="UP001408356"/>
    </source>
</evidence>
<evidence type="ECO:0000313" key="2">
    <source>
        <dbReference type="EMBL" id="KAK9412808.1"/>
    </source>
</evidence>
<feature type="compositionally biased region" description="Polar residues" evidence="1">
    <location>
        <begin position="27"/>
        <end position="37"/>
    </location>
</feature>
<organism evidence="2 3">
    <name type="scientific">Seiridium unicorne</name>
    <dbReference type="NCBI Taxonomy" id="138068"/>
    <lineage>
        <taxon>Eukaryota</taxon>
        <taxon>Fungi</taxon>
        <taxon>Dikarya</taxon>
        <taxon>Ascomycota</taxon>
        <taxon>Pezizomycotina</taxon>
        <taxon>Sordariomycetes</taxon>
        <taxon>Xylariomycetidae</taxon>
        <taxon>Amphisphaeriales</taxon>
        <taxon>Sporocadaceae</taxon>
        <taxon>Seiridium</taxon>
    </lineage>
</organism>
<feature type="region of interest" description="Disordered" evidence="1">
    <location>
        <begin position="104"/>
        <end position="176"/>
    </location>
</feature>
<feature type="compositionally biased region" description="Pro residues" evidence="1">
    <location>
        <begin position="1"/>
        <end position="13"/>
    </location>
</feature>
<accession>A0ABR2UDV2</accession>
<proteinExistence type="predicted"/>
<feature type="region of interest" description="Disordered" evidence="1">
    <location>
        <begin position="1"/>
        <end position="79"/>
    </location>
</feature>
<feature type="compositionally biased region" description="Basic and acidic residues" evidence="1">
    <location>
        <begin position="104"/>
        <end position="119"/>
    </location>
</feature>
<gene>
    <name evidence="2" type="ORF">SUNI508_12407</name>
</gene>
<sequence>MFPPPAIRSPPIPEVDATDIRKKRSSFLDNLQDNPSLGPSKKTNRKKPKRTHPDQPNQPYSKRLRASSGRAVCDATSSPDLGLATAQPLCNNISAAAYDAVHSNRDAQHPETTSRHEIPSNRSSASLLVQDPVIYKPKEKLDSGEYGPRIRSSAPSPSNSLHQHTRQSILGHDVRHRNSICTQESSEFERTTNYSLPSTEQQPEPQYRAIRAHDMVAPSLPRTPTGPFQRPQESPVQPRSQFWTQWLSPVARILGILWFRGHYENQPGTQKNPVTHIEPSRTMSAPGNESSRQHRTQTQHTVSFEGPLAPTGPDREERQPPRVHAPATINRRLRGPTIPKQSPHLSVSPPNSCPLHGIGTAQNRYSSDDEDGDDGPTNYIIPGSFYRRDFRDVEYQRPPSGHAPTTSRNVHTLSDIHEPSKVNKKKDLSTACTCITRARGSDVKGNRLGSVKVHTIWD</sequence>
<dbReference type="Proteomes" id="UP001408356">
    <property type="component" value="Unassembled WGS sequence"/>
</dbReference>
<protein>
    <submittedName>
        <fullName evidence="2">Uncharacterized protein</fullName>
    </submittedName>
</protein>
<name>A0ABR2UDV2_9PEZI</name>
<feature type="region of interest" description="Disordered" evidence="1">
    <location>
        <begin position="265"/>
        <end position="376"/>
    </location>
</feature>
<feature type="compositionally biased region" description="Polar residues" evidence="1">
    <location>
        <begin position="153"/>
        <end position="168"/>
    </location>
</feature>
<keyword evidence="3" id="KW-1185">Reference proteome</keyword>